<evidence type="ECO:0000313" key="2">
    <source>
        <dbReference type="EMBL" id="MBD7955951.1"/>
    </source>
</evidence>
<feature type="transmembrane region" description="Helical" evidence="1">
    <location>
        <begin position="157"/>
        <end position="179"/>
    </location>
</feature>
<feature type="transmembrane region" description="Helical" evidence="1">
    <location>
        <begin position="54"/>
        <end position="72"/>
    </location>
</feature>
<gene>
    <name evidence="2" type="ORF">H9654_17295</name>
</gene>
<keyword evidence="1" id="KW-0472">Membrane</keyword>
<evidence type="ECO:0000313" key="3">
    <source>
        <dbReference type="Proteomes" id="UP000636938"/>
    </source>
</evidence>
<organism evidence="2 3">
    <name type="scientific">Stenotrophomonas lacuserhaii</name>
    <dbReference type="NCBI Taxonomy" id="2760084"/>
    <lineage>
        <taxon>Bacteria</taxon>
        <taxon>Pseudomonadati</taxon>
        <taxon>Pseudomonadota</taxon>
        <taxon>Gammaproteobacteria</taxon>
        <taxon>Lysobacterales</taxon>
        <taxon>Lysobacteraceae</taxon>
        <taxon>Stenotrophomonas</taxon>
    </lineage>
</organism>
<evidence type="ECO:0008006" key="4">
    <source>
        <dbReference type="Google" id="ProtNLM"/>
    </source>
</evidence>
<keyword evidence="1" id="KW-0812">Transmembrane</keyword>
<dbReference type="RefSeq" id="WP_191771938.1">
    <property type="nucleotide sequence ID" value="NZ_JACSQS010000029.1"/>
</dbReference>
<comment type="caution">
    <text evidence="2">The sequence shown here is derived from an EMBL/GenBank/DDBJ whole genome shotgun (WGS) entry which is preliminary data.</text>
</comment>
<sequence length="194" mass="21526">MTTSPQRAFVLTCLVLLMAATRVNHFAAIPDASWAVFFIGGFYLRSWTRWAFPLLMALAVLVDWIVISNLGLDFWQHYCVSPGYWMLLPAYFAMWAGGMALGHGYRGAQWSTLPRAIALVVAAVAVCHLFAQGGFYWTTRNVADPTVGGWLKNYADWFVPYLGTTALYVGLAAALQLAVEQVGKLRQAQRDVRG</sequence>
<dbReference type="EMBL" id="JACSQS010000029">
    <property type="protein sequence ID" value="MBD7955951.1"/>
    <property type="molecule type" value="Genomic_DNA"/>
</dbReference>
<dbReference type="Proteomes" id="UP000636938">
    <property type="component" value="Unassembled WGS sequence"/>
</dbReference>
<feature type="transmembrane region" description="Helical" evidence="1">
    <location>
        <begin position="117"/>
        <end position="137"/>
    </location>
</feature>
<dbReference type="AlphaFoldDB" id="A0A8X8FTY9"/>
<name>A0A8X8FTY9_9GAMM</name>
<proteinExistence type="predicted"/>
<accession>A0A8X8FTY9</accession>
<reference evidence="2 3" key="1">
    <citation type="submission" date="2020-08" db="EMBL/GenBank/DDBJ databases">
        <title>A Genomic Blueprint of the Chicken Gut Microbiome.</title>
        <authorList>
            <person name="Gilroy R."/>
            <person name="Ravi A."/>
            <person name="Getino M."/>
            <person name="Pursley I."/>
            <person name="Horton D.L."/>
            <person name="Alikhan N.-F."/>
            <person name="Baker D."/>
            <person name="Gharbi K."/>
            <person name="Hall N."/>
            <person name="Watson M."/>
            <person name="Adriaenssens E.M."/>
            <person name="Foster-Nyarko E."/>
            <person name="Jarju S."/>
            <person name="Secka A."/>
            <person name="Antonio M."/>
            <person name="Oren A."/>
            <person name="Chaudhuri R."/>
            <person name="La Ragione R.M."/>
            <person name="Hildebrand F."/>
            <person name="Pallen M.J."/>
        </authorList>
    </citation>
    <scope>NUCLEOTIDE SEQUENCE [LARGE SCALE GENOMIC DNA]</scope>
    <source>
        <strain evidence="2 3">Sa5BUN4</strain>
    </source>
</reference>
<protein>
    <recommendedName>
        <fullName evidence="4">Cobalamin ABC transporter</fullName>
    </recommendedName>
</protein>
<keyword evidence="1" id="KW-1133">Transmembrane helix</keyword>
<feature type="transmembrane region" description="Helical" evidence="1">
    <location>
        <begin position="84"/>
        <end position="105"/>
    </location>
</feature>
<evidence type="ECO:0000256" key="1">
    <source>
        <dbReference type="SAM" id="Phobius"/>
    </source>
</evidence>
<keyword evidence="3" id="KW-1185">Reference proteome</keyword>